<dbReference type="GO" id="GO:0003989">
    <property type="term" value="F:acetyl-CoA carboxylase activity"/>
    <property type="evidence" value="ECO:0007669"/>
    <property type="project" value="InterPro"/>
</dbReference>
<dbReference type="GO" id="GO:0004658">
    <property type="term" value="F:propionyl-CoA carboxylase activity"/>
    <property type="evidence" value="ECO:0007669"/>
    <property type="project" value="InterPro"/>
</dbReference>
<protein>
    <submittedName>
        <fullName evidence="2">Acyl-CoA carboxylase epsilon subunit</fullName>
    </submittedName>
</protein>
<dbReference type="InterPro" id="IPR032716">
    <property type="entry name" value="ACC_epsilon"/>
</dbReference>
<organism evidence="2 3">
    <name type="scientific">Actinopolyspora alba</name>
    <dbReference type="NCBI Taxonomy" id="673379"/>
    <lineage>
        <taxon>Bacteria</taxon>
        <taxon>Bacillati</taxon>
        <taxon>Actinomycetota</taxon>
        <taxon>Actinomycetes</taxon>
        <taxon>Actinopolysporales</taxon>
        <taxon>Actinopolysporaceae</taxon>
        <taxon>Actinopolyspora</taxon>
        <taxon>Actinopolyspora alba group</taxon>
    </lineage>
</organism>
<dbReference type="EMBL" id="FOMZ01000010">
    <property type="protein sequence ID" value="SFE27765.1"/>
    <property type="molecule type" value="Genomic_DNA"/>
</dbReference>
<evidence type="ECO:0000313" key="2">
    <source>
        <dbReference type="EMBL" id="SFE27765.1"/>
    </source>
</evidence>
<gene>
    <name evidence="2" type="ORF">SAMN04487819_110113</name>
</gene>
<feature type="region of interest" description="Disordered" evidence="1">
    <location>
        <begin position="1"/>
        <end position="45"/>
    </location>
</feature>
<sequence>MLTSPARTPADGRCTLSDEPVAESGESPASETEGAQQPVLRVERGRPDDVEVAALTAALVGIAAASSGGGERPERMSMWGDPGSALRYPGGRRPMRPGPNAWRASALPM</sequence>
<feature type="region of interest" description="Disordered" evidence="1">
    <location>
        <begin position="65"/>
        <end position="109"/>
    </location>
</feature>
<reference evidence="3" key="1">
    <citation type="submission" date="2016-10" db="EMBL/GenBank/DDBJ databases">
        <authorList>
            <person name="Varghese N."/>
            <person name="Submissions S."/>
        </authorList>
    </citation>
    <scope>NUCLEOTIDE SEQUENCE [LARGE SCALE GENOMIC DNA]</scope>
    <source>
        <strain evidence="3">DSM 45004</strain>
    </source>
</reference>
<dbReference type="Proteomes" id="UP000198716">
    <property type="component" value="Unassembled WGS sequence"/>
</dbReference>
<keyword evidence="3" id="KW-1185">Reference proteome</keyword>
<name>A0A1I1Z7S4_9ACTN</name>
<evidence type="ECO:0000256" key="1">
    <source>
        <dbReference type="SAM" id="MobiDB-lite"/>
    </source>
</evidence>
<proteinExistence type="predicted"/>
<dbReference type="Pfam" id="PF13822">
    <property type="entry name" value="ACC_epsilon"/>
    <property type="match status" value="1"/>
</dbReference>
<accession>A0A1I1Z7S4</accession>
<dbReference type="AlphaFoldDB" id="A0A1I1Z7S4"/>
<evidence type="ECO:0000313" key="3">
    <source>
        <dbReference type="Proteomes" id="UP000198716"/>
    </source>
</evidence>